<keyword evidence="2" id="KW-1185">Reference proteome</keyword>
<dbReference type="Proteomes" id="UP000304900">
    <property type="component" value="Unassembled WGS sequence"/>
</dbReference>
<gene>
    <name evidence="1" type="ORF">FDK13_33215</name>
</gene>
<reference evidence="1 2" key="1">
    <citation type="submission" date="2019-05" db="EMBL/GenBank/DDBJ databases">
        <title>Dyadobacter AR-3-8 sp. nov., isolated from arctic soil.</title>
        <authorList>
            <person name="Chaudhary D.K."/>
        </authorList>
    </citation>
    <scope>NUCLEOTIDE SEQUENCE [LARGE SCALE GENOMIC DNA]</scope>
    <source>
        <strain evidence="1 2">AR-3-8</strain>
    </source>
</reference>
<organism evidence="1 2">
    <name type="scientific">Dyadobacter frigoris</name>
    <dbReference type="NCBI Taxonomy" id="2576211"/>
    <lineage>
        <taxon>Bacteria</taxon>
        <taxon>Pseudomonadati</taxon>
        <taxon>Bacteroidota</taxon>
        <taxon>Cytophagia</taxon>
        <taxon>Cytophagales</taxon>
        <taxon>Spirosomataceae</taxon>
        <taxon>Dyadobacter</taxon>
    </lineage>
</organism>
<name>A0A4U6CR67_9BACT</name>
<dbReference type="RefSeq" id="WP_137344329.1">
    <property type="nucleotide sequence ID" value="NZ_BSQH01000032.1"/>
</dbReference>
<dbReference type="OrthoDB" id="9886864at2"/>
<evidence type="ECO:0000313" key="1">
    <source>
        <dbReference type="EMBL" id="TKT85961.1"/>
    </source>
</evidence>
<proteinExistence type="predicted"/>
<evidence type="ECO:0000313" key="2">
    <source>
        <dbReference type="Proteomes" id="UP000304900"/>
    </source>
</evidence>
<accession>A0A4U6CR67</accession>
<sequence>MTKHEAEQWIRQAQKYIGAKKPVVTKSQLGFPSTIEPCRLDSVMLKEDNGDFFPIARLRSVNTGILCGQEDLEQTLEYLHRVGN</sequence>
<dbReference type="AlphaFoldDB" id="A0A4U6CR67"/>
<dbReference type="EMBL" id="SZVO01000027">
    <property type="protein sequence ID" value="TKT85961.1"/>
    <property type="molecule type" value="Genomic_DNA"/>
</dbReference>
<comment type="caution">
    <text evidence="1">The sequence shown here is derived from an EMBL/GenBank/DDBJ whole genome shotgun (WGS) entry which is preliminary data.</text>
</comment>
<protein>
    <submittedName>
        <fullName evidence="1">Uncharacterized protein</fullName>
    </submittedName>
</protein>